<accession>A0ABS4GV95</accession>
<evidence type="ECO:0000313" key="3">
    <source>
        <dbReference type="Proteomes" id="UP001519343"/>
    </source>
</evidence>
<keyword evidence="1" id="KW-0472">Membrane</keyword>
<sequence length="72" mass="8487">MFWELVREHLGKITGILAGLLLGFLYLTFGFFDTLVIFVFILVGFYFGRKFDNRENLLDVLDRILPGKYTRH</sequence>
<dbReference type="EMBL" id="JAGGKT010000017">
    <property type="protein sequence ID" value="MBP1934185.1"/>
    <property type="molecule type" value="Genomic_DNA"/>
</dbReference>
<reference evidence="2 3" key="1">
    <citation type="submission" date="2021-03" db="EMBL/GenBank/DDBJ databases">
        <title>Genomic Encyclopedia of Type Strains, Phase IV (KMG-IV): sequencing the most valuable type-strain genomes for metagenomic binning, comparative biology and taxonomic classification.</title>
        <authorList>
            <person name="Goeker M."/>
        </authorList>
    </citation>
    <scope>NUCLEOTIDE SEQUENCE [LARGE SCALE GENOMIC DNA]</scope>
    <source>
        <strain evidence="2 3">DSM 24738</strain>
    </source>
</reference>
<evidence type="ECO:0000256" key="1">
    <source>
        <dbReference type="SAM" id="Phobius"/>
    </source>
</evidence>
<gene>
    <name evidence="2" type="ORF">J2Z37_004204</name>
</gene>
<feature type="transmembrane region" description="Helical" evidence="1">
    <location>
        <begin position="20"/>
        <end position="47"/>
    </location>
</feature>
<comment type="caution">
    <text evidence="2">The sequence shown here is derived from an EMBL/GenBank/DDBJ whole genome shotgun (WGS) entry which is preliminary data.</text>
</comment>
<proteinExistence type="predicted"/>
<keyword evidence="1" id="KW-0812">Transmembrane</keyword>
<dbReference type="Proteomes" id="UP001519343">
    <property type="component" value="Unassembled WGS sequence"/>
</dbReference>
<name>A0ABS4GV95_9BACL</name>
<keyword evidence="1" id="KW-1133">Transmembrane helix</keyword>
<evidence type="ECO:0000313" key="2">
    <source>
        <dbReference type="EMBL" id="MBP1934185.1"/>
    </source>
</evidence>
<dbReference type="InterPro" id="IPR018730">
    <property type="entry name" value="DUF2273"/>
</dbReference>
<dbReference type="Pfam" id="PF10031">
    <property type="entry name" value="DUF2273"/>
    <property type="match status" value="1"/>
</dbReference>
<dbReference type="RefSeq" id="WP_209812186.1">
    <property type="nucleotide sequence ID" value="NZ_JAGGKT010000017.1"/>
</dbReference>
<organism evidence="2 3">
    <name type="scientific">Ammoniphilus resinae</name>
    <dbReference type="NCBI Taxonomy" id="861532"/>
    <lineage>
        <taxon>Bacteria</taxon>
        <taxon>Bacillati</taxon>
        <taxon>Bacillota</taxon>
        <taxon>Bacilli</taxon>
        <taxon>Bacillales</taxon>
        <taxon>Paenibacillaceae</taxon>
        <taxon>Aneurinibacillus group</taxon>
        <taxon>Ammoniphilus</taxon>
    </lineage>
</organism>
<protein>
    <submittedName>
        <fullName evidence="2">Membrane protein</fullName>
    </submittedName>
</protein>
<keyword evidence="3" id="KW-1185">Reference proteome</keyword>